<dbReference type="PANTHER" id="PTHR33320:SF34">
    <property type="entry name" value="ZINC-RIBBON 15 DOMAIN-CONTAINING PROTEIN"/>
    <property type="match status" value="1"/>
</dbReference>
<evidence type="ECO:0008006" key="3">
    <source>
        <dbReference type="Google" id="ProtNLM"/>
    </source>
</evidence>
<evidence type="ECO:0000313" key="2">
    <source>
        <dbReference type="Proteomes" id="UP001291623"/>
    </source>
</evidence>
<proteinExistence type="predicted"/>
<name>A0AAE1R9J9_9SOLA</name>
<dbReference type="Proteomes" id="UP001291623">
    <property type="component" value="Unassembled WGS sequence"/>
</dbReference>
<reference evidence="1" key="1">
    <citation type="submission" date="2023-12" db="EMBL/GenBank/DDBJ databases">
        <title>Genome assembly of Anisodus tanguticus.</title>
        <authorList>
            <person name="Wang Y.-J."/>
        </authorList>
    </citation>
    <scope>NUCLEOTIDE SEQUENCE</scope>
    <source>
        <strain evidence="1">KB-2021</strain>
        <tissue evidence="1">Leaf</tissue>
    </source>
</reference>
<gene>
    <name evidence="1" type="ORF">RND71_034374</name>
</gene>
<evidence type="ECO:0000313" key="1">
    <source>
        <dbReference type="EMBL" id="KAK4348035.1"/>
    </source>
</evidence>
<keyword evidence="2" id="KW-1185">Reference proteome</keyword>
<protein>
    <recommendedName>
        <fullName evidence="3">Methionyl-tRNA synthetase</fullName>
    </recommendedName>
</protein>
<comment type="caution">
    <text evidence="1">The sequence shown here is derived from an EMBL/GenBank/DDBJ whole genome shotgun (WGS) entry which is preliminary data.</text>
</comment>
<dbReference type="PANTHER" id="PTHR33320">
    <property type="entry name" value="METHIONYL-TRNA SYNTHETASE"/>
    <property type="match status" value="1"/>
</dbReference>
<dbReference type="AlphaFoldDB" id="A0AAE1R9J9"/>
<dbReference type="EMBL" id="JAVYJV010000018">
    <property type="protein sequence ID" value="KAK4348035.1"/>
    <property type="molecule type" value="Genomic_DNA"/>
</dbReference>
<sequence>MCFGLVCDADERVVQRGRAEGVCPYCGGTIQVVDTQSHWRLCFVPLSSKTKRKYYCSICNRQLVLQ</sequence>
<accession>A0AAE1R9J9</accession>
<organism evidence="1 2">
    <name type="scientific">Anisodus tanguticus</name>
    <dbReference type="NCBI Taxonomy" id="243964"/>
    <lineage>
        <taxon>Eukaryota</taxon>
        <taxon>Viridiplantae</taxon>
        <taxon>Streptophyta</taxon>
        <taxon>Embryophyta</taxon>
        <taxon>Tracheophyta</taxon>
        <taxon>Spermatophyta</taxon>
        <taxon>Magnoliopsida</taxon>
        <taxon>eudicotyledons</taxon>
        <taxon>Gunneridae</taxon>
        <taxon>Pentapetalae</taxon>
        <taxon>asterids</taxon>
        <taxon>lamiids</taxon>
        <taxon>Solanales</taxon>
        <taxon>Solanaceae</taxon>
        <taxon>Solanoideae</taxon>
        <taxon>Hyoscyameae</taxon>
        <taxon>Anisodus</taxon>
    </lineage>
</organism>